<dbReference type="Pfam" id="PF02566">
    <property type="entry name" value="OsmC"/>
    <property type="match status" value="1"/>
</dbReference>
<protein>
    <submittedName>
        <fullName evidence="2">OsmC family protein</fullName>
    </submittedName>
</protein>
<dbReference type="Gene3D" id="3.30.300.20">
    <property type="match status" value="1"/>
</dbReference>
<feature type="region of interest" description="Disordered" evidence="1">
    <location>
        <begin position="1"/>
        <end position="23"/>
    </location>
</feature>
<dbReference type="InterPro" id="IPR015946">
    <property type="entry name" value="KH_dom-like_a/b"/>
</dbReference>
<dbReference type="InterPro" id="IPR003718">
    <property type="entry name" value="OsmC/Ohr_fam"/>
</dbReference>
<reference evidence="2" key="1">
    <citation type="submission" date="2020-10" db="EMBL/GenBank/DDBJ databases">
        <title>Diversity and distribution of actinomycetes associated with coral in the coast of Hainan.</title>
        <authorList>
            <person name="Li F."/>
        </authorList>
    </citation>
    <scope>NUCLEOTIDE SEQUENCE</scope>
    <source>
        <strain evidence="2">HNM0983</strain>
    </source>
</reference>
<dbReference type="SUPFAM" id="SSF82784">
    <property type="entry name" value="OsmC-like"/>
    <property type="match status" value="1"/>
</dbReference>
<accession>A0A929FY97</accession>
<evidence type="ECO:0000313" key="3">
    <source>
        <dbReference type="Proteomes" id="UP000598360"/>
    </source>
</evidence>
<sequence>MSDSTPAAEPAAHDSPTGRHDYDVDVVWTGNTGQGTATYRSYGRTHEVRAAGKDVIGASADPVFLGEADRYNPEELLVASLSQCHMLWFLHLAAEGGVVITGYHDQARGVLTENPDGTGQFEEVLLAPEVTVADRANLEVAEALHERAAELCYIAKSVTFPVTCTPRTRIAN</sequence>
<gene>
    <name evidence="2" type="ORF">IQ251_01825</name>
</gene>
<dbReference type="InterPro" id="IPR036102">
    <property type="entry name" value="OsmC/Ohrsf"/>
</dbReference>
<name>A0A929FY97_9PSEU</name>
<comment type="caution">
    <text evidence="2">The sequence shown here is derived from an EMBL/GenBank/DDBJ whole genome shotgun (WGS) entry which is preliminary data.</text>
</comment>
<dbReference type="Proteomes" id="UP000598360">
    <property type="component" value="Unassembled WGS sequence"/>
</dbReference>
<organism evidence="2 3">
    <name type="scientific">Saccharopolyspora montiporae</name>
    <dbReference type="NCBI Taxonomy" id="2781240"/>
    <lineage>
        <taxon>Bacteria</taxon>
        <taxon>Bacillati</taxon>
        <taxon>Actinomycetota</taxon>
        <taxon>Actinomycetes</taxon>
        <taxon>Pseudonocardiales</taxon>
        <taxon>Pseudonocardiaceae</taxon>
        <taxon>Saccharopolyspora</taxon>
    </lineage>
</organism>
<dbReference type="PANTHER" id="PTHR42830:SF2">
    <property type="entry name" value="OSMC_OHR FAMILY PROTEIN"/>
    <property type="match status" value="1"/>
</dbReference>
<dbReference type="InterPro" id="IPR052707">
    <property type="entry name" value="OsmC_Ohr_Peroxiredoxin"/>
</dbReference>
<dbReference type="RefSeq" id="WP_193926637.1">
    <property type="nucleotide sequence ID" value="NZ_JADEYC010000003.1"/>
</dbReference>
<dbReference type="PANTHER" id="PTHR42830">
    <property type="entry name" value="OSMOTICALLY INDUCIBLE FAMILY PROTEIN"/>
    <property type="match status" value="1"/>
</dbReference>
<evidence type="ECO:0000256" key="1">
    <source>
        <dbReference type="SAM" id="MobiDB-lite"/>
    </source>
</evidence>
<proteinExistence type="predicted"/>
<dbReference type="AlphaFoldDB" id="A0A929FY97"/>
<keyword evidence="3" id="KW-1185">Reference proteome</keyword>
<evidence type="ECO:0000313" key="2">
    <source>
        <dbReference type="EMBL" id="MBE9373179.1"/>
    </source>
</evidence>
<dbReference type="EMBL" id="JADEYC010000003">
    <property type="protein sequence ID" value="MBE9373179.1"/>
    <property type="molecule type" value="Genomic_DNA"/>
</dbReference>